<dbReference type="PRINTS" id="PR00036">
    <property type="entry name" value="HTHLACI"/>
</dbReference>
<dbReference type="EMBL" id="JBHTIS010002301">
    <property type="protein sequence ID" value="MFD1049632.1"/>
    <property type="molecule type" value="Genomic_DNA"/>
</dbReference>
<keyword evidence="6" id="KW-1185">Reference proteome</keyword>
<evidence type="ECO:0000313" key="5">
    <source>
        <dbReference type="EMBL" id="MFD1049632.1"/>
    </source>
</evidence>
<name>A0ABW3MHJ0_9PSEU</name>
<dbReference type="PANTHER" id="PTHR30146:SF109">
    <property type="entry name" value="HTH-TYPE TRANSCRIPTIONAL REGULATOR GALS"/>
    <property type="match status" value="1"/>
</dbReference>
<evidence type="ECO:0000256" key="2">
    <source>
        <dbReference type="ARBA" id="ARBA00023125"/>
    </source>
</evidence>
<evidence type="ECO:0000313" key="6">
    <source>
        <dbReference type="Proteomes" id="UP001597045"/>
    </source>
</evidence>
<dbReference type="PROSITE" id="PS50932">
    <property type="entry name" value="HTH_LACI_2"/>
    <property type="match status" value="1"/>
</dbReference>
<feature type="non-terminal residue" evidence="5">
    <location>
        <position position="87"/>
    </location>
</feature>
<dbReference type="GO" id="GO:0003677">
    <property type="term" value="F:DNA binding"/>
    <property type="evidence" value="ECO:0007669"/>
    <property type="project" value="UniProtKB-KW"/>
</dbReference>
<keyword evidence="2 5" id="KW-0238">DNA-binding</keyword>
<dbReference type="InterPro" id="IPR000843">
    <property type="entry name" value="HTH_LacI"/>
</dbReference>
<comment type="caution">
    <text evidence="5">The sequence shown here is derived from an EMBL/GenBank/DDBJ whole genome shotgun (WGS) entry which is preliminary data.</text>
</comment>
<dbReference type="InterPro" id="IPR010982">
    <property type="entry name" value="Lambda_DNA-bd_dom_sf"/>
</dbReference>
<dbReference type="Pfam" id="PF00356">
    <property type="entry name" value="LacI"/>
    <property type="match status" value="1"/>
</dbReference>
<sequence length="87" mass="9444">MKRVTLADVARVAGVDPSVVSRVINEDSRLVIKAETRARVVQAIEDLNYTPNAAARSLRTAQSGTYGLLIPDFANPMYAQIIKGAEE</sequence>
<dbReference type="SMART" id="SM00354">
    <property type="entry name" value="HTH_LACI"/>
    <property type="match status" value="1"/>
</dbReference>
<proteinExistence type="predicted"/>
<evidence type="ECO:0000256" key="1">
    <source>
        <dbReference type="ARBA" id="ARBA00023015"/>
    </source>
</evidence>
<dbReference type="Proteomes" id="UP001597045">
    <property type="component" value="Unassembled WGS sequence"/>
</dbReference>
<evidence type="ECO:0000256" key="3">
    <source>
        <dbReference type="ARBA" id="ARBA00023163"/>
    </source>
</evidence>
<dbReference type="CDD" id="cd01392">
    <property type="entry name" value="HTH_LacI"/>
    <property type="match status" value="1"/>
</dbReference>
<reference evidence="6" key="1">
    <citation type="journal article" date="2019" name="Int. J. Syst. Evol. Microbiol.">
        <title>The Global Catalogue of Microorganisms (GCM) 10K type strain sequencing project: providing services to taxonomists for standard genome sequencing and annotation.</title>
        <authorList>
            <consortium name="The Broad Institute Genomics Platform"/>
            <consortium name="The Broad Institute Genome Sequencing Center for Infectious Disease"/>
            <person name="Wu L."/>
            <person name="Ma J."/>
        </authorList>
    </citation>
    <scope>NUCLEOTIDE SEQUENCE [LARGE SCALE GENOMIC DNA]</scope>
    <source>
        <strain evidence="6">JCM 31486</strain>
    </source>
</reference>
<protein>
    <submittedName>
        <fullName evidence="5">LacI family DNA-binding transcriptional regulator</fullName>
    </submittedName>
</protein>
<accession>A0ABW3MHJ0</accession>
<dbReference type="Gene3D" id="3.40.50.2300">
    <property type="match status" value="1"/>
</dbReference>
<feature type="domain" description="HTH lacI-type" evidence="4">
    <location>
        <begin position="4"/>
        <end position="60"/>
    </location>
</feature>
<gene>
    <name evidence="5" type="ORF">ACFQ1S_30945</name>
</gene>
<organism evidence="5 6">
    <name type="scientific">Kibdelosporangium lantanae</name>
    <dbReference type="NCBI Taxonomy" id="1497396"/>
    <lineage>
        <taxon>Bacteria</taxon>
        <taxon>Bacillati</taxon>
        <taxon>Actinomycetota</taxon>
        <taxon>Actinomycetes</taxon>
        <taxon>Pseudonocardiales</taxon>
        <taxon>Pseudonocardiaceae</taxon>
        <taxon>Kibdelosporangium</taxon>
    </lineage>
</organism>
<dbReference type="PANTHER" id="PTHR30146">
    <property type="entry name" value="LACI-RELATED TRANSCRIPTIONAL REPRESSOR"/>
    <property type="match status" value="1"/>
</dbReference>
<keyword evidence="1" id="KW-0805">Transcription regulation</keyword>
<evidence type="ECO:0000259" key="4">
    <source>
        <dbReference type="PROSITE" id="PS50932"/>
    </source>
</evidence>
<dbReference type="SUPFAM" id="SSF47413">
    <property type="entry name" value="lambda repressor-like DNA-binding domains"/>
    <property type="match status" value="1"/>
</dbReference>
<keyword evidence="3" id="KW-0804">Transcription</keyword>
<dbReference type="Gene3D" id="1.10.260.40">
    <property type="entry name" value="lambda repressor-like DNA-binding domains"/>
    <property type="match status" value="1"/>
</dbReference>